<reference evidence="6" key="1">
    <citation type="journal article" date="2019" name="Int. J. Syst. Evol. Microbiol.">
        <title>The Global Catalogue of Microorganisms (GCM) 10K type strain sequencing project: providing services to taxonomists for standard genome sequencing and annotation.</title>
        <authorList>
            <consortium name="The Broad Institute Genomics Platform"/>
            <consortium name="The Broad Institute Genome Sequencing Center for Infectious Disease"/>
            <person name="Wu L."/>
            <person name="Ma J."/>
        </authorList>
    </citation>
    <scope>NUCLEOTIDE SEQUENCE [LARGE SCALE GENOMIC DNA]</scope>
    <source>
        <strain evidence="6">CCUG 56401</strain>
    </source>
</reference>
<gene>
    <name evidence="5" type="ORF">ACFQ16_24875</name>
</gene>
<dbReference type="PANTHER" id="PTHR30024:SF47">
    <property type="entry name" value="TAURINE-BINDING PERIPLASMIC PROTEIN"/>
    <property type="match status" value="1"/>
</dbReference>
<organism evidence="5 6">
    <name type="scientific">Saccharopolyspora rosea</name>
    <dbReference type="NCBI Taxonomy" id="524884"/>
    <lineage>
        <taxon>Bacteria</taxon>
        <taxon>Bacillati</taxon>
        <taxon>Actinomycetota</taxon>
        <taxon>Actinomycetes</taxon>
        <taxon>Pseudonocardiales</taxon>
        <taxon>Pseudonocardiaceae</taxon>
        <taxon>Saccharopolyspora</taxon>
    </lineage>
</organism>
<accession>A0ABW3G284</accession>
<evidence type="ECO:0000256" key="2">
    <source>
        <dbReference type="ARBA" id="ARBA00010742"/>
    </source>
</evidence>
<evidence type="ECO:0000313" key="5">
    <source>
        <dbReference type="EMBL" id="MFD0922991.1"/>
    </source>
</evidence>
<dbReference type="Gene3D" id="3.40.190.10">
    <property type="entry name" value="Periplasmic binding protein-like II"/>
    <property type="match status" value="2"/>
</dbReference>
<sequence>MSPMSRSGVSRRGLLRLVGGAAGAAAVMGASGCGLLGGSKGAEESGNGGVEKSRLRVGALPTSEIAPLHLAAQNGHFQREGLQVDIVTASDGAAALNSTIGGDYDITFSSYVPIFQAQSKGIAQLKIVADCAAAAPNTCVIMASPASGVRRPADLAGRKIAISGPGTISELMVKAAMRANGVDFGGVSWAPLGFVNMPAALQQGQVDAAFLVEPFLTLAARDARALPVVDTATGPLANLPLGGYVSTAGFADANPKTVAAFQRAMDSAVTEAQDRTKIEPLLTQFAKIDRETASIISLLQMNSRPDTSRLQRVPRLMKDFGYLDKDIDVASMIVPPRN</sequence>
<dbReference type="PROSITE" id="PS51318">
    <property type="entry name" value="TAT"/>
    <property type="match status" value="1"/>
</dbReference>
<dbReference type="InterPro" id="IPR006311">
    <property type="entry name" value="TAT_signal"/>
</dbReference>
<name>A0ABW3G284_9PSEU</name>
<keyword evidence="6" id="KW-1185">Reference proteome</keyword>
<dbReference type="InterPro" id="IPR015168">
    <property type="entry name" value="SsuA/THI5"/>
</dbReference>
<dbReference type="RefSeq" id="WP_263252167.1">
    <property type="nucleotide sequence ID" value="NZ_BAABLT010000030.1"/>
</dbReference>
<dbReference type="PANTHER" id="PTHR30024">
    <property type="entry name" value="ALIPHATIC SULFONATES-BINDING PROTEIN-RELATED"/>
    <property type="match status" value="1"/>
</dbReference>
<dbReference type="EMBL" id="JBHTIW010000027">
    <property type="protein sequence ID" value="MFD0922991.1"/>
    <property type="molecule type" value="Genomic_DNA"/>
</dbReference>
<proteinExistence type="inferred from homology"/>
<evidence type="ECO:0000256" key="3">
    <source>
        <dbReference type="ARBA" id="ARBA00022729"/>
    </source>
</evidence>
<dbReference type="PROSITE" id="PS51257">
    <property type="entry name" value="PROKAR_LIPOPROTEIN"/>
    <property type="match status" value="1"/>
</dbReference>
<evidence type="ECO:0000259" key="4">
    <source>
        <dbReference type="Pfam" id="PF09084"/>
    </source>
</evidence>
<comment type="similarity">
    <text evidence="2">Belongs to the bacterial solute-binding protein SsuA/TauA family.</text>
</comment>
<dbReference type="Pfam" id="PF09084">
    <property type="entry name" value="NMT1"/>
    <property type="match status" value="1"/>
</dbReference>
<evidence type="ECO:0000256" key="1">
    <source>
        <dbReference type="ARBA" id="ARBA00004418"/>
    </source>
</evidence>
<keyword evidence="3" id="KW-0732">Signal</keyword>
<evidence type="ECO:0000313" key="6">
    <source>
        <dbReference type="Proteomes" id="UP001597018"/>
    </source>
</evidence>
<dbReference type="SUPFAM" id="SSF53850">
    <property type="entry name" value="Periplasmic binding protein-like II"/>
    <property type="match status" value="1"/>
</dbReference>
<protein>
    <submittedName>
        <fullName evidence="5">ABC transporter substrate-binding protein</fullName>
    </submittedName>
</protein>
<comment type="subcellular location">
    <subcellularLocation>
        <location evidence="1">Periplasm</location>
    </subcellularLocation>
</comment>
<comment type="caution">
    <text evidence="5">The sequence shown here is derived from an EMBL/GenBank/DDBJ whole genome shotgun (WGS) entry which is preliminary data.</text>
</comment>
<feature type="domain" description="SsuA/THI5-like" evidence="4">
    <location>
        <begin position="64"/>
        <end position="272"/>
    </location>
</feature>
<dbReference type="Proteomes" id="UP001597018">
    <property type="component" value="Unassembled WGS sequence"/>
</dbReference>